<keyword evidence="8" id="KW-1185">Reference proteome</keyword>
<sequence>MWQQMLANSWFYRIFINSRFYRWVTEPVDSWPAWPQSRLYLVYRQLLTFLEVLAQKLENFLQSSGTYQYLVRLNLTGLLLLLVALYPIIDYILRTIGLLAGLWDELLFVLIVGLGFVYLLATQGWRQLKATPVAKYIILFWWGMLLLFFLRSPDTRIGLDGLRAVVEYSLWFFVAVNFLRDRIQIRTWLFVALLGAFLVAAYGLYQKAAGVSIPAKWVDQAERSISFRAFSIIGSPNVLGSYLMLFIPINLAFALSARRWSEYILYWGILAAQLLCLVYTYSRGAWLAFLLAMLVFGFCYNRRLLVAILALSLLVPVLAPSVGARISYMLSPQYIESSQKGGRLIRWTTALEKVEKRPAIGLGLGRFGGAVAAQNDIPGTFYVDNYYIKTLAETGLIGLALLLFVYFNAWRYAIGSYRRIRAPGDRLLAAGLVAGLTGVLAHNGVENIFEVPMMNTYFWFLLGMLWQLRENPGSQ</sequence>
<dbReference type="PANTHER" id="PTHR37422:SF13">
    <property type="entry name" value="LIPOPOLYSACCHARIDE BIOSYNTHESIS PROTEIN PA4999-RELATED"/>
    <property type="match status" value="1"/>
</dbReference>
<feature type="transmembrane region" description="Helical" evidence="5">
    <location>
        <begin position="286"/>
        <end position="301"/>
    </location>
</feature>
<dbReference type="Pfam" id="PF04932">
    <property type="entry name" value="Wzy_C"/>
    <property type="match status" value="1"/>
</dbReference>
<dbReference type="AlphaFoldDB" id="A0A1T4P071"/>
<protein>
    <submittedName>
        <fullName evidence="7">O-antigen ligase</fullName>
    </submittedName>
</protein>
<name>A0A1T4P071_9FIRM</name>
<evidence type="ECO:0000313" key="8">
    <source>
        <dbReference type="Proteomes" id="UP000189933"/>
    </source>
</evidence>
<accession>A0A1T4P071</accession>
<evidence type="ECO:0000259" key="6">
    <source>
        <dbReference type="Pfam" id="PF04932"/>
    </source>
</evidence>
<dbReference type="Proteomes" id="UP000189933">
    <property type="component" value="Unassembled WGS sequence"/>
</dbReference>
<dbReference type="RefSeq" id="WP_078665185.1">
    <property type="nucleotide sequence ID" value="NZ_FUXM01000009.1"/>
</dbReference>
<feature type="transmembrane region" description="Helical" evidence="5">
    <location>
        <begin position="386"/>
        <end position="407"/>
    </location>
</feature>
<comment type="subcellular location">
    <subcellularLocation>
        <location evidence="1">Membrane</location>
        <topology evidence="1">Multi-pass membrane protein</topology>
    </subcellularLocation>
</comment>
<dbReference type="InterPro" id="IPR051533">
    <property type="entry name" value="WaaL-like"/>
</dbReference>
<proteinExistence type="predicted"/>
<reference evidence="8" key="1">
    <citation type="submission" date="2017-02" db="EMBL/GenBank/DDBJ databases">
        <authorList>
            <person name="Varghese N."/>
            <person name="Submissions S."/>
        </authorList>
    </citation>
    <scope>NUCLEOTIDE SEQUENCE [LARGE SCALE GENOMIC DNA]</scope>
    <source>
        <strain evidence="8">DSM 16521</strain>
    </source>
</reference>
<evidence type="ECO:0000256" key="2">
    <source>
        <dbReference type="ARBA" id="ARBA00022692"/>
    </source>
</evidence>
<evidence type="ECO:0000256" key="3">
    <source>
        <dbReference type="ARBA" id="ARBA00022989"/>
    </source>
</evidence>
<gene>
    <name evidence="7" type="ORF">SAMN02745885_01097</name>
</gene>
<organism evidence="7 8">
    <name type="scientific">Carboxydocella sporoproducens DSM 16521</name>
    <dbReference type="NCBI Taxonomy" id="1121270"/>
    <lineage>
        <taxon>Bacteria</taxon>
        <taxon>Bacillati</taxon>
        <taxon>Bacillota</taxon>
        <taxon>Clostridia</taxon>
        <taxon>Eubacteriales</taxon>
        <taxon>Clostridiales Family XVI. Incertae Sedis</taxon>
        <taxon>Carboxydocella</taxon>
    </lineage>
</organism>
<keyword evidence="3 5" id="KW-1133">Transmembrane helix</keyword>
<dbReference type="GO" id="GO:0016874">
    <property type="term" value="F:ligase activity"/>
    <property type="evidence" value="ECO:0007669"/>
    <property type="project" value="UniProtKB-KW"/>
</dbReference>
<feature type="transmembrane region" description="Helical" evidence="5">
    <location>
        <begin position="427"/>
        <end position="445"/>
    </location>
</feature>
<dbReference type="PANTHER" id="PTHR37422">
    <property type="entry name" value="TEICHURONIC ACID BIOSYNTHESIS PROTEIN TUAE"/>
    <property type="match status" value="1"/>
</dbReference>
<evidence type="ECO:0000256" key="1">
    <source>
        <dbReference type="ARBA" id="ARBA00004141"/>
    </source>
</evidence>
<dbReference type="InterPro" id="IPR007016">
    <property type="entry name" value="O-antigen_ligase-rel_domated"/>
</dbReference>
<evidence type="ECO:0000313" key="7">
    <source>
        <dbReference type="EMBL" id="SJZ84954.1"/>
    </source>
</evidence>
<evidence type="ECO:0000256" key="5">
    <source>
        <dbReference type="SAM" id="Phobius"/>
    </source>
</evidence>
<feature type="transmembrane region" description="Helical" evidence="5">
    <location>
        <begin position="308"/>
        <end position="328"/>
    </location>
</feature>
<keyword evidence="4 5" id="KW-0472">Membrane</keyword>
<feature type="domain" description="O-antigen ligase-related" evidence="6">
    <location>
        <begin position="270"/>
        <end position="403"/>
    </location>
</feature>
<keyword evidence="2 5" id="KW-0812">Transmembrane</keyword>
<feature type="transmembrane region" description="Helical" evidence="5">
    <location>
        <begin position="225"/>
        <end position="251"/>
    </location>
</feature>
<feature type="transmembrane region" description="Helical" evidence="5">
    <location>
        <begin position="133"/>
        <end position="150"/>
    </location>
</feature>
<dbReference type="GO" id="GO:0016020">
    <property type="term" value="C:membrane"/>
    <property type="evidence" value="ECO:0007669"/>
    <property type="project" value="UniProtKB-SubCell"/>
</dbReference>
<keyword evidence="7" id="KW-0436">Ligase</keyword>
<dbReference type="EMBL" id="FUXM01000009">
    <property type="protein sequence ID" value="SJZ84954.1"/>
    <property type="molecule type" value="Genomic_DNA"/>
</dbReference>
<dbReference type="OrthoDB" id="9806320at2"/>
<feature type="transmembrane region" description="Helical" evidence="5">
    <location>
        <begin position="187"/>
        <end position="205"/>
    </location>
</feature>
<feature type="transmembrane region" description="Helical" evidence="5">
    <location>
        <begin position="95"/>
        <end position="121"/>
    </location>
</feature>
<evidence type="ECO:0000256" key="4">
    <source>
        <dbReference type="ARBA" id="ARBA00023136"/>
    </source>
</evidence>
<feature type="transmembrane region" description="Helical" evidence="5">
    <location>
        <begin position="69"/>
        <end position="89"/>
    </location>
</feature>